<evidence type="ECO:0000313" key="9">
    <source>
        <dbReference type="Proteomes" id="UP001603857"/>
    </source>
</evidence>
<dbReference type="GO" id="GO:0005634">
    <property type="term" value="C:nucleus"/>
    <property type="evidence" value="ECO:0007669"/>
    <property type="project" value="UniProtKB-SubCell"/>
</dbReference>
<protein>
    <recommendedName>
        <fullName evidence="7">AP2/ERF domain-containing protein</fullName>
    </recommendedName>
</protein>
<gene>
    <name evidence="8" type="ORF">Fmac_017645</name>
</gene>
<dbReference type="Pfam" id="PF00847">
    <property type="entry name" value="AP2"/>
    <property type="match status" value="1"/>
</dbReference>
<proteinExistence type="inferred from homology"/>
<evidence type="ECO:0000256" key="3">
    <source>
        <dbReference type="ARBA" id="ARBA00023125"/>
    </source>
</evidence>
<comment type="similarity">
    <text evidence="6">Belongs to the AP2/ERF transcription factor family. ERF subfamily.</text>
</comment>
<evidence type="ECO:0000259" key="7">
    <source>
        <dbReference type="PROSITE" id="PS51032"/>
    </source>
</evidence>
<organism evidence="8 9">
    <name type="scientific">Flemingia macrophylla</name>
    <dbReference type="NCBI Taxonomy" id="520843"/>
    <lineage>
        <taxon>Eukaryota</taxon>
        <taxon>Viridiplantae</taxon>
        <taxon>Streptophyta</taxon>
        <taxon>Embryophyta</taxon>
        <taxon>Tracheophyta</taxon>
        <taxon>Spermatophyta</taxon>
        <taxon>Magnoliopsida</taxon>
        <taxon>eudicotyledons</taxon>
        <taxon>Gunneridae</taxon>
        <taxon>Pentapetalae</taxon>
        <taxon>rosids</taxon>
        <taxon>fabids</taxon>
        <taxon>Fabales</taxon>
        <taxon>Fabaceae</taxon>
        <taxon>Papilionoideae</taxon>
        <taxon>50 kb inversion clade</taxon>
        <taxon>NPAAA clade</taxon>
        <taxon>indigoferoid/millettioid clade</taxon>
        <taxon>Phaseoleae</taxon>
        <taxon>Flemingia</taxon>
    </lineage>
</organism>
<dbReference type="PROSITE" id="PS51032">
    <property type="entry name" value="AP2_ERF"/>
    <property type="match status" value="1"/>
</dbReference>
<evidence type="ECO:0000256" key="2">
    <source>
        <dbReference type="ARBA" id="ARBA00023015"/>
    </source>
</evidence>
<dbReference type="PANTHER" id="PTHR31190:SF306">
    <property type="entry name" value="AP2-DOMAIN DNA-BINDING PROTEIN"/>
    <property type="match status" value="1"/>
</dbReference>
<dbReference type="PRINTS" id="PR00367">
    <property type="entry name" value="ETHRSPELEMNT"/>
</dbReference>
<comment type="caution">
    <text evidence="8">The sequence shown here is derived from an EMBL/GenBank/DDBJ whole genome shotgun (WGS) entry which is preliminary data.</text>
</comment>
<keyword evidence="9" id="KW-1185">Reference proteome</keyword>
<dbReference type="SUPFAM" id="SSF54171">
    <property type="entry name" value="DNA-binding domain"/>
    <property type="match status" value="1"/>
</dbReference>
<sequence length="218" mass="24763">MSSTTRDSECAYLDQIQHYLLHNDSSISTSHQIFPNPTSNTSLDANVHFEHPTAAREVNSPPNWRRFRGVRRRPWGKFAAEIRDPKKNGARSWLGTYVTEEEAALAYDKAAFKMRGRKAKLNFPHLIGSKESEPMSTSLEPPNAMISKRNFPESSSLLSLDDSCQSQGPKRRKSLVNLLNNLAKNRSQVKVVEMALETNEVEQWVNDQLNDCTLIWCS</sequence>
<dbReference type="CDD" id="cd00018">
    <property type="entry name" value="AP2"/>
    <property type="match status" value="1"/>
</dbReference>
<dbReference type="InterPro" id="IPR016177">
    <property type="entry name" value="DNA-bd_dom_sf"/>
</dbReference>
<dbReference type="EMBL" id="JBGMDY010000006">
    <property type="protein sequence ID" value="KAL2330064.1"/>
    <property type="molecule type" value="Genomic_DNA"/>
</dbReference>
<dbReference type="AlphaFoldDB" id="A0ABD1M2P0"/>
<keyword evidence="5" id="KW-0539">Nucleus</keyword>
<keyword evidence="3" id="KW-0238">DNA-binding</keyword>
<comment type="subcellular location">
    <subcellularLocation>
        <location evidence="1">Nucleus</location>
    </subcellularLocation>
</comment>
<evidence type="ECO:0000256" key="1">
    <source>
        <dbReference type="ARBA" id="ARBA00004123"/>
    </source>
</evidence>
<dbReference type="GO" id="GO:0003677">
    <property type="term" value="F:DNA binding"/>
    <property type="evidence" value="ECO:0007669"/>
    <property type="project" value="UniProtKB-KW"/>
</dbReference>
<keyword evidence="2" id="KW-0805">Transcription regulation</keyword>
<accession>A0ABD1M2P0</accession>
<dbReference type="SMART" id="SM00380">
    <property type="entry name" value="AP2"/>
    <property type="match status" value="1"/>
</dbReference>
<name>A0ABD1M2P0_9FABA</name>
<dbReference type="FunFam" id="3.30.730.10:FF:000001">
    <property type="entry name" value="Ethylene-responsive transcription factor 2"/>
    <property type="match status" value="1"/>
</dbReference>
<evidence type="ECO:0000256" key="5">
    <source>
        <dbReference type="ARBA" id="ARBA00023242"/>
    </source>
</evidence>
<feature type="domain" description="AP2/ERF" evidence="7">
    <location>
        <begin position="66"/>
        <end position="124"/>
    </location>
</feature>
<reference evidence="8 9" key="1">
    <citation type="submission" date="2024-08" db="EMBL/GenBank/DDBJ databases">
        <title>Insights into the chromosomal genome structure of Flemingia macrophylla.</title>
        <authorList>
            <person name="Ding Y."/>
            <person name="Zhao Y."/>
            <person name="Bi W."/>
            <person name="Wu M."/>
            <person name="Zhao G."/>
            <person name="Gong Y."/>
            <person name="Li W."/>
            <person name="Zhang P."/>
        </authorList>
    </citation>
    <scope>NUCLEOTIDE SEQUENCE [LARGE SCALE GENOMIC DNA]</scope>
    <source>
        <strain evidence="8">DYQJB</strain>
        <tissue evidence="8">Leaf</tissue>
    </source>
</reference>
<keyword evidence="4" id="KW-0804">Transcription</keyword>
<evidence type="ECO:0000313" key="8">
    <source>
        <dbReference type="EMBL" id="KAL2330064.1"/>
    </source>
</evidence>
<dbReference type="InterPro" id="IPR001471">
    <property type="entry name" value="AP2/ERF_dom"/>
</dbReference>
<evidence type="ECO:0000256" key="6">
    <source>
        <dbReference type="ARBA" id="ARBA00024343"/>
    </source>
</evidence>
<dbReference type="Gene3D" id="3.30.730.10">
    <property type="entry name" value="AP2/ERF domain"/>
    <property type="match status" value="1"/>
</dbReference>
<dbReference type="InterPro" id="IPR044808">
    <property type="entry name" value="ERF_plant"/>
</dbReference>
<dbReference type="PANTHER" id="PTHR31190">
    <property type="entry name" value="DNA-BINDING DOMAIN"/>
    <property type="match status" value="1"/>
</dbReference>
<evidence type="ECO:0000256" key="4">
    <source>
        <dbReference type="ARBA" id="ARBA00023163"/>
    </source>
</evidence>
<dbReference type="Proteomes" id="UP001603857">
    <property type="component" value="Unassembled WGS sequence"/>
</dbReference>
<dbReference type="InterPro" id="IPR036955">
    <property type="entry name" value="AP2/ERF_dom_sf"/>
</dbReference>